<dbReference type="OrthoDB" id="9779501at2"/>
<keyword evidence="2" id="KW-1185">Reference proteome</keyword>
<dbReference type="Gene3D" id="3.40.50.300">
    <property type="entry name" value="P-loop containing nucleotide triphosphate hydrolases"/>
    <property type="match status" value="1"/>
</dbReference>
<evidence type="ECO:0000313" key="1">
    <source>
        <dbReference type="EMBL" id="SHJ79352.1"/>
    </source>
</evidence>
<dbReference type="InterPro" id="IPR027417">
    <property type="entry name" value="P-loop_NTPase"/>
</dbReference>
<sequence>MENSQDLLIITGSYGSGKTEYAVNLAVEKNQGGAPTTLVDLDVVNPYFRSRDVRDQFSSLGIEVVAPEGAFTHADLPMLSPRVKGAVKRTDRTVILDVGGDPMGARVLGRFSQDIMARAYSMALIVNTRRPETEDLEKVLNMAAMIQRASGLQITELVANSHLMEFTDTDVVVEGIAAAREAAGALNAKFTRVCVLEDHLDNVDASALDAELVVLKKFMKKPWEPGCRKAYRC</sequence>
<dbReference type="Proteomes" id="UP000183994">
    <property type="component" value="Unassembled WGS sequence"/>
</dbReference>
<reference evidence="2" key="1">
    <citation type="submission" date="2016-11" db="EMBL/GenBank/DDBJ databases">
        <authorList>
            <person name="Varghese N."/>
            <person name="Submissions S."/>
        </authorList>
    </citation>
    <scope>NUCLEOTIDE SEQUENCE [LARGE SCALE GENOMIC DNA]</scope>
    <source>
        <strain evidence="2">DSM 16219</strain>
    </source>
</reference>
<dbReference type="AlphaFoldDB" id="A0A1M6M7F2"/>
<evidence type="ECO:0008006" key="3">
    <source>
        <dbReference type="Google" id="ProtNLM"/>
    </source>
</evidence>
<protein>
    <recommendedName>
        <fullName evidence="3">CobQ/CobB/MinD/ParA nucleotide binding domain-containing protein</fullName>
    </recommendedName>
</protein>
<name>A0A1M6M7F2_9BACT</name>
<dbReference type="RefSeq" id="WP_073475807.1">
    <property type="nucleotide sequence ID" value="NZ_FQZU01000012.1"/>
</dbReference>
<evidence type="ECO:0000313" key="2">
    <source>
        <dbReference type="Proteomes" id="UP000183994"/>
    </source>
</evidence>
<dbReference type="EMBL" id="FQZU01000012">
    <property type="protein sequence ID" value="SHJ79352.1"/>
    <property type="molecule type" value="Genomic_DNA"/>
</dbReference>
<accession>A0A1M6M7F2</accession>
<dbReference type="STRING" id="1121393.SAMN02745216_02263"/>
<gene>
    <name evidence="1" type="ORF">SAMN02745216_02263</name>
</gene>
<organism evidence="1 2">
    <name type="scientific">Desulfatibacillum alkenivorans DSM 16219</name>
    <dbReference type="NCBI Taxonomy" id="1121393"/>
    <lineage>
        <taxon>Bacteria</taxon>
        <taxon>Pseudomonadati</taxon>
        <taxon>Thermodesulfobacteriota</taxon>
        <taxon>Desulfobacteria</taxon>
        <taxon>Desulfobacterales</taxon>
        <taxon>Desulfatibacillaceae</taxon>
        <taxon>Desulfatibacillum</taxon>
    </lineage>
</organism>
<dbReference type="SUPFAM" id="SSF52540">
    <property type="entry name" value="P-loop containing nucleoside triphosphate hydrolases"/>
    <property type="match status" value="1"/>
</dbReference>
<proteinExistence type="predicted"/>